<name>A0A811UAZ9_CERCA</name>
<dbReference type="EMBL" id="CAJHJT010000001">
    <property type="protein sequence ID" value="CAD6995256.1"/>
    <property type="molecule type" value="Genomic_DNA"/>
</dbReference>
<dbReference type="Proteomes" id="UP000606786">
    <property type="component" value="Unassembled WGS sequence"/>
</dbReference>
<sequence>MEKLGDSNEWTNLFNTFIGVHPRAYRIQLAASNEKLPVVWWTPNEVLHQLVH</sequence>
<proteinExistence type="predicted"/>
<evidence type="ECO:0000313" key="1">
    <source>
        <dbReference type="EMBL" id="CAD6995256.1"/>
    </source>
</evidence>
<accession>A0A811UAZ9</accession>
<reference evidence="1" key="1">
    <citation type="submission" date="2020-11" db="EMBL/GenBank/DDBJ databases">
        <authorList>
            <person name="Whitehead M."/>
        </authorList>
    </citation>
    <scope>NUCLEOTIDE SEQUENCE</scope>
    <source>
        <strain evidence="1">EGII</strain>
    </source>
</reference>
<gene>
    <name evidence="1" type="ORF">CCAP1982_LOCUS3977</name>
</gene>
<organism evidence="1 2">
    <name type="scientific">Ceratitis capitata</name>
    <name type="common">Mediterranean fruit fly</name>
    <name type="synonym">Tephritis capitata</name>
    <dbReference type="NCBI Taxonomy" id="7213"/>
    <lineage>
        <taxon>Eukaryota</taxon>
        <taxon>Metazoa</taxon>
        <taxon>Ecdysozoa</taxon>
        <taxon>Arthropoda</taxon>
        <taxon>Hexapoda</taxon>
        <taxon>Insecta</taxon>
        <taxon>Pterygota</taxon>
        <taxon>Neoptera</taxon>
        <taxon>Endopterygota</taxon>
        <taxon>Diptera</taxon>
        <taxon>Brachycera</taxon>
        <taxon>Muscomorpha</taxon>
        <taxon>Tephritoidea</taxon>
        <taxon>Tephritidae</taxon>
        <taxon>Ceratitis</taxon>
        <taxon>Ceratitis</taxon>
    </lineage>
</organism>
<comment type="caution">
    <text evidence="1">The sequence shown here is derived from an EMBL/GenBank/DDBJ whole genome shotgun (WGS) entry which is preliminary data.</text>
</comment>
<keyword evidence="2" id="KW-1185">Reference proteome</keyword>
<dbReference type="AlphaFoldDB" id="A0A811UAZ9"/>
<evidence type="ECO:0000313" key="2">
    <source>
        <dbReference type="Proteomes" id="UP000606786"/>
    </source>
</evidence>
<protein>
    <submittedName>
        <fullName evidence="1">(Mediterranean fruit fly) hypothetical protein</fullName>
    </submittedName>
</protein>